<comment type="caution">
    <text evidence="2">The sequence shown here is derived from an EMBL/GenBank/DDBJ whole genome shotgun (WGS) entry which is preliminary data.</text>
</comment>
<dbReference type="eggNOG" id="ENOG5031JJD">
    <property type="taxonomic scope" value="Bacteria"/>
</dbReference>
<organism evidence="2 3">
    <name type="scientific">Corynebacterium genitalium ATCC 33030</name>
    <dbReference type="NCBI Taxonomy" id="585529"/>
    <lineage>
        <taxon>Bacteria</taxon>
        <taxon>Bacillati</taxon>
        <taxon>Actinomycetota</taxon>
        <taxon>Actinomycetes</taxon>
        <taxon>Mycobacteriales</taxon>
        <taxon>Corynebacteriaceae</taxon>
        <taxon>Corynebacterium</taxon>
    </lineage>
</organism>
<dbReference type="HOGENOM" id="CLU_108847_0_0_11"/>
<evidence type="ECO:0000313" key="2">
    <source>
        <dbReference type="EMBL" id="EFK53779.1"/>
    </source>
</evidence>
<dbReference type="Proteomes" id="UP000004208">
    <property type="component" value="Unassembled WGS sequence"/>
</dbReference>
<evidence type="ECO:0000313" key="3">
    <source>
        <dbReference type="Proteomes" id="UP000004208"/>
    </source>
</evidence>
<gene>
    <name evidence="2" type="ORF">HMPREF0291_11436</name>
</gene>
<keyword evidence="1" id="KW-0812">Transmembrane</keyword>
<name>D7WFF2_9CORY</name>
<sequence length="205" mass="22136">MAAAVAALADAALEAAAATSPPKKNPASDIVMAQNHKPRRSVEAAIWLTLALVVAILLGARFGWLGLILGGVVAAVAFIGFCNSTTDPEIESLRASLRVARDDIEQVLGEYDDLLQGPSTDALADRTLHYPELANPHSRLAEVQDFHLRRSSAKRFLARVDTHLLSDDLDRTSLERMLSIADQRAADLAESWTDARRAARDYGPA</sequence>
<reference evidence="2" key="1">
    <citation type="submission" date="2010-06" db="EMBL/GenBank/DDBJ databases">
        <authorList>
            <person name="Muzny D."/>
            <person name="Qin X."/>
            <person name="Buhay C."/>
            <person name="Dugan-Rocha S."/>
            <person name="Ding Y."/>
            <person name="Chen G."/>
            <person name="Hawes A."/>
            <person name="Holder M."/>
            <person name="Jhangiani S."/>
            <person name="Johnson A."/>
            <person name="Khan Z."/>
            <person name="Li Z."/>
            <person name="Liu W."/>
            <person name="Liu X."/>
            <person name="Perez L."/>
            <person name="Shen H."/>
            <person name="Wang Q."/>
            <person name="Watt J."/>
            <person name="Xi L."/>
            <person name="Xin Y."/>
            <person name="Zhou J."/>
            <person name="Deng J."/>
            <person name="Jiang H."/>
            <person name="Liu Y."/>
            <person name="Qu J."/>
            <person name="Song X.-Z."/>
            <person name="Zhang L."/>
            <person name="Villasana D."/>
            <person name="Johnson A."/>
            <person name="Liu J."/>
            <person name="Liyanage D."/>
            <person name="Lorensuhewa L."/>
            <person name="Robinson T."/>
            <person name="Song A."/>
            <person name="Song B.-B."/>
            <person name="Dinh H."/>
            <person name="Thornton R."/>
            <person name="Coyle M."/>
            <person name="Francisco L."/>
            <person name="Jackson L."/>
            <person name="Javaid M."/>
            <person name="Korchina V."/>
            <person name="Kovar C."/>
            <person name="Mata R."/>
            <person name="Mathew T."/>
            <person name="Ngo R."/>
            <person name="Nguyen L."/>
            <person name="Nguyen N."/>
            <person name="Okwuonu G."/>
            <person name="Ongeri F."/>
            <person name="Pham C."/>
            <person name="Simmons D."/>
            <person name="Wilczek-Boney K."/>
            <person name="Hale W."/>
            <person name="Jakkamsetti A."/>
            <person name="Pham P."/>
            <person name="Ruth R."/>
            <person name="San Lucas F."/>
            <person name="Warren J."/>
            <person name="Zhang J."/>
            <person name="Zhao Z."/>
            <person name="Zhou C."/>
            <person name="Zhu D."/>
            <person name="Lee S."/>
            <person name="Bess C."/>
            <person name="Blankenburg K."/>
            <person name="Forbes L."/>
            <person name="Fu Q."/>
            <person name="Gubbala S."/>
            <person name="Hirani K."/>
            <person name="Jayaseelan J.C."/>
            <person name="Lara F."/>
            <person name="Munidasa M."/>
            <person name="Palculict T."/>
            <person name="Patil S."/>
            <person name="Pu L.-L."/>
            <person name="Saada N."/>
            <person name="Tang L."/>
            <person name="Weissenberger G."/>
            <person name="Zhu Y."/>
            <person name="Hemphill L."/>
            <person name="Shang Y."/>
            <person name="Youmans B."/>
            <person name="Ayvaz T."/>
            <person name="Ross M."/>
            <person name="Santibanez J."/>
            <person name="Aqrawi P."/>
            <person name="Gross S."/>
            <person name="Joshi V."/>
            <person name="Fowler G."/>
            <person name="Nazareth L."/>
            <person name="Reid J."/>
            <person name="Worley K."/>
            <person name="Petrosino J."/>
            <person name="Highlander S."/>
            <person name="Gibbs R."/>
        </authorList>
    </citation>
    <scope>NUCLEOTIDE SEQUENCE [LARGE SCALE GENOMIC DNA]</scope>
    <source>
        <strain evidence="2">ATCC 33030</strain>
    </source>
</reference>
<keyword evidence="1" id="KW-0472">Membrane</keyword>
<accession>D7WFF2</accession>
<protein>
    <submittedName>
        <fullName evidence="2">Uncharacterized protein</fullName>
    </submittedName>
</protein>
<dbReference type="AlphaFoldDB" id="D7WFF2"/>
<dbReference type="EMBL" id="ACLJ02000003">
    <property type="protein sequence ID" value="EFK53779.1"/>
    <property type="molecule type" value="Genomic_DNA"/>
</dbReference>
<proteinExistence type="predicted"/>
<keyword evidence="3" id="KW-1185">Reference proteome</keyword>
<dbReference type="STRING" id="585529.HMPREF0291_11436"/>
<keyword evidence="1" id="KW-1133">Transmembrane helix</keyword>
<evidence type="ECO:0000256" key="1">
    <source>
        <dbReference type="SAM" id="Phobius"/>
    </source>
</evidence>
<feature type="transmembrane region" description="Helical" evidence="1">
    <location>
        <begin position="64"/>
        <end position="81"/>
    </location>
</feature>
<feature type="transmembrane region" description="Helical" evidence="1">
    <location>
        <begin position="41"/>
        <end position="59"/>
    </location>
</feature>